<dbReference type="InterPro" id="IPR045306">
    <property type="entry name" value="SDH-like"/>
</dbReference>
<dbReference type="Proteomes" id="UP000559027">
    <property type="component" value="Unassembled WGS sequence"/>
</dbReference>
<gene>
    <name evidence="8" type="ORF">D9756_006637</name>
</gene>
<dbReference type="GO" id="GO:0003939">
    <property type="term" value="F:L-iditol 2-dehydrogenase (NAD+) activity"/>
    <property type="evidence" value="ECO:0007669"/>
    <property type="project" value="TreeGrafter"/>
</dbReference>
<dbReference type="GO" id="GO:0006062">
    <property type="term" value="P:sorbitol catabolic process"/>
    <property type="evidence" value="ECO:0007669"/>
    <property type="project" value="TreeGrafter"/>
</dbReference>
<evidence type="ECO:0000313" key="9">
    <source>
        <dbReference type="Proteomes" id="UP000559027"/>
    </source>
</evidence>
<evidence type="ECO:0000256" key="1">
    <source>
        <dbReference type="ARBA" id="ARBA00001947"/>
    </source>
</evidence>
<dbReference type="CDD" id="cd05285">
    <property type="entry name" value="sorbitol_DH"/>
    <property type="match status" value="1"/>
</dbReference>
<dbReference type="InterPro" id="IPR011032">
    <property type="entry name" value="GroES-like_sf"/>
</dbReference>
<keyword evidence="4 6" id="KW-0862">Zinc</keyword>
<reference evidence="8 9" key="1">
    <citation type="journal article" date="2020" name="ISME J.">
        <title>Uncovering the hidden diversity of litter-decomposition mechanisms in mushroom-forming fungi.</title>
        <authorList>
            <person name="Floudas D."/>
            <person name="Bentzer J."/>
            <person name="Ahren D."/>
            <person name="Johansson T."/>
            <person name="Persson P."/>
            <person name="Tunlid A."/>
        </authorList>
    </citation>
    <scope>NUCLEOTIDE SEQUENCE [LARGE SCALE GENOMIC DNA]</scope>
    <source>
        <strain evidence="8 9">CBS 146.42</strain>
    </source>
</reference>
<evidence type="ECO:0000256" key="4">
    <source>
        <dbReference type="ARBA" id="ARBA00022833"/>
    </source>
</evidence>
<dbReference type="Gene3D" id="3.90.180.10">
    <property type="entry name" value="Medium-chain alcohol dehydrogenases, catalytic domain"/>
    <property type="match status" value="2"/>
</dbReference>
<sequence length="436" mass="46963">MSSLPTQQYAAVLHAAKDLRLEQRPLWPPKPNHVQVEVESTGLCGSDLHYYQHGRNGDFAVRQPLVLGHEAAGVVTAVGAGVTDFVVGQRVAIEAGIMCRDCKFCKEDRYNLCKSMRFCSSAAAFPHVDGTLQTRMNHPAHVLHPLPANCSFEKAALAEPLSVLVHASRRAGLTKGHSVLVLGTGAIGILACALAKTLGASRVAAIDINDARLDFVKKNGFAQQVFCFPPADRPQTPEEQLRRAKDNALTALAAFGKEDGFDVVFECSGAESSIQMSVHVSISISSSMLHLACPIPSSPSFEPWLSFPTFCSTILICCITLDLIISYVLGSPQCPREAAMTGGKVMLIGMGTRNVMLPLSAAALREVDIHGSFRYANTYPTALSLLSSGQLENIEKLVTHRFGLQDTRKAFETLARGVDENGQLVLKIMVGKSYGS</sequence>
<comment type="caution">
    <text evidence="8">The sequence shown here is derived from an EMBL/GenBank/DDBJ whole genome shotgun (WGS) entry which is preliminary data.</text>
</comment>
<dbReference type="SUPFAM" id="SSF51735">
    <property type="entry name" value="NAD(P)-binding Rossmann-fold domains"/>
    <property type="match status" value="1"/>
</dbReference>
<dbReference type="Pfam" id="PF00107">
    <property type="entry name" value="ADH_zinc_N"/>
    <property type="match status" value="1"/>
</dbReference>
<dbReference type="GO" id="GO:0008270">
    <property type="term" value="F:zinc ion binding"/>
    <property type="evidence" value="ECO:0007669"/>
    <property type="project" value="InterPro"/>
</dbReference>
<evidence type="ECO:0000313" key="8">
    <source>
        <dbReference type="EMBL" id="KAF5356968.1"/>
    </source>
</evidence>
<dbReference type="PANTHER" id="PTHR43161">
    <property type="entry name" value="SORBITOL DEHYDROGENASE"/>
    <property type="match status" value="1"/>
</dbReference>
<feature type="domain" description="Enoyl reductase (ER)" evidence="7">
    <location>
        <begin position="14"/>
        <end position="426"/>
    </location>
</feature>
<evidence type="ECO:0000256" key="3">
    <source>
        <dbReference type="ARBA" id="ARBA00022723"/>
    </source>
</evidence>
<accession>A0A8H5G296</accession>
<comment type="cofactor">
    <cofactor evidence="1 6">
        <name>Zn(2+)</name>
        <dbReference type="ChEBI" id="CHEBI:29105"/>
    </cofactor>
</comment>
<dbReference type="SUPFAM" id="SSF50129">
    <property type="entry name" value="GroES-like"/>
    <property type="match status" value="1"/>
</dbReference>
<dbReference type="SMART" id="SM00829">
    <property type="entry name" value="PKS_ER"/>
    <property type="match status" value="1"/>
</dbReference>
<comment type="similarity">
    <text evidence="2 6">Belongs to the zinc-containing alcohol dehydrogenase family.</text>
</comment>
<dbReference type="OrthoDB" id="5363962at2759"/>
<dbReference type="AlphaFoldDB" id="A0A8H5G296"/>
<dbReference type="InterPro" id="IPR002328">
    <property type="entry name" value="ADH_Zn_CS"/>
</dbReference>
<name>A0A8H5G296_9AGAR</name>
<dbReference type="Pfam" id="PF08240">
    <property type="entry name" value="ADH_N"/>
    <property type="match status" value="1"/>
</dbReference>
<dbReference type="InterPro" id="IPR013154">
    <property type="entry name" value="ADH-like_N"/>
</dbReference>
<dbReference type="InterPro" id="IPR036291">
    <property type="entry name" value="NAD(P)-bd_dom_sf"/>
</dbReference>
<evidence type="ECO:0000256" key="2">
    <source>
        <dbReference type="ARBA" id="ARBA00008072"/>
    </source>
</evidence>
<dbReference type="PROSITE" id="PS00059">
    <property type="entry name" value="ADH_ZINC"/>
    <property type="match status" value="1"/>
</dbReference>
<dbReference type="PANTHER" id="PTHR43161:SF25">
    <property type="entry name" value="ALCOHOL DEHYDROGENASE, PUTATIVE (AFU_ORTHOLOGUE AFUA_1G14390)-RELATED"/>
    <property type="match status" value="1"/>
</dbReference>
<dbReference type="Gene3D" id="3.40.50.720">
    <property type="entry name" value="NAD(P)-binding Rossmann-like Domain"/>
    <property type="match status" value="2"/>
</dbReference>
<evidence type="ECO:0000256" key="5">
    <source>
        <dbReference type="ARBA" id="ARBA00023002"/>
    </source>
</evidence>
<protein>
    <recommendedName>
        <fullName evidence="7">Enoyl reductase (ER) domain-containing protein</fullName>
    </recommendedName>
</protein>
<dbReference type="InterPro" id="IPR020843">
    <property type="entry name" value="ER"/>
</dbReference>
<keyword evidence="3 6" id="KW-0479">Metal-binding</keyword>
<evidence type="ECO:0000256" key="6">
    <source>
        <dbReference type="RuleBase" id="RU361277"/>
    </source>
</evidence>
<evidence type="ECO:0000259" key="7">
    <source>
        <dbReference type="SMART" id="SM00829"/>
    </source>
</evidence>
<dbReference type="EMBL" id="JAACJO010000006">
    <property type="protein sequence ID" value="KAF5356968.1"/>
    <property type="molecule type" value="Genomic_DNA"/>
</dbReference>
<keyword evidence="5" id="KW-0560">Oxidoreductase</keyword>
<organism evidence="8 9">
    <name type="scientific">Leucocoprinus leucothites</name>
    <dbReference type="NCBI Taxonomy" id="201217"/>
    <lineage>
        <taxon>Eukaryota</taxon>
        <taxon>Fungi</taxon>
        <taxon>Dikarya</taxon>
        <taxon>Basidiomycota</taxon>
        <taxon>Agaricomycotina</taxon>
        <taxon>Agaricomycetes</taxon>
        <taxon>Agaricomycetidae</taxon>
        <taxon>Agaricales</taxon>
        <taxon>Agaricineae</taxon>
        <taxon>Agaricaceae</taxon>
        <taxon>Leucocoprinus</taxon>
    </lineage>
</organism>
<dbReference type="InterPro" id="IPR013149">
    <property type="entry name" value="ADH-like_C"/>
</dbReference>
<proteinExistence type="inferred from homology"/>
<keyword evidence="9" id="KW-1185">Reference proteome</keyword>